<organism evidence="21 22">
    <name type="scientific">Rhizopus oryzae</name>
    <name type="common">Mucormycosis agent</name>
    <name type="synonym">Rhizopus arrhizus var. delemar</name>
    <dbReference type="NCBI Taxonomy" id="64495"/>
    <lineage>
        <taxon>Eukaryota</taxon>
        <taxon>Fungi</taxon>
        <taxon>Fungi incertae sedis</taxon>
        <taxon>Mucoromycota</taxon>
        <taxon>Mucoromycotina</taxon>
        <taxon>Mucoromycetes</taxon>
        <taxon>Mucorales</taxon>
        <taxon>Mucorineae</taxon>
        <taxon>Rhizopodaceae</taxon>
        <taxon>Rhizopus</taxon>
    </lineage>
</organism>
<evidence type="ECO:0000256" key="2">
    <source>
        <dbReference type="ARBA" id="ARBA00005402"/>
    </source>
</evidence>
<comment type="similarity">
    <text evidence="2">Belongs to the ERG4/ERG24 family.</text>
</comment>
<feature type="transmembrane region" description="Helical" evidence="20">
    <location>
        <begin position="295"/>
        <end position="311"/>
    </location>
</feature>
<feature type="transmembrane region" description="Helical" evidence="20">
    <location>
        <begin position="361"/>
        <end position="379"/>
    </location>
</feature>
<comment type="subcellular location">
    <subcellularLocation>
        <location evidence="1">Membrane</location>
        <topology evidence="1">Multi-pass membrane protein</topology>
    </subcellularLocation>
</comment>
<feature type="transmembrane region" description="Helical" evidence="20">
    <location>
        <begin position="274"/>
        <end position="290"/>
    </location>
</feature>
<evidence type="ECO:0000313" key="21">
    <source>
        <dbReference type="EMBL" id="KAG1308265.1"/>
    </source>
</evidence>
<evidence type="ECO:0000256" key="9">
    <source>
        <dbReference type="ARBA" id="ARBA00023002"/>
    </source>
</evidence>
<evidence type="ECO:0000256" key="5">
    <source>
        <dbReference type="ARBA" id="ARBA00022692"/>
    </source>
</evidence>
<evidence type="ECO:0000256" key="1">
    <source>
        <dbReference type="ARBA" id="ARBA00004141"/>
    </source>
</evidence>
<evidence type="ECO:0000256" key="4">
    <source>
        <dbReference type="ARBA" id="ARBA00022516"/>
    </source>
</evidence>
<evidence type="ECO:0000256" key="13">
    <source>
        <dbReference type="ARBA" id="ARBA00023166"/>
    </source>
</evidence>
<comment type="caution">
    <text evidence="21">The sequence shown here is derived from an EMBL/GenBank/DDBJ whole genome shotgun (WGS) entry which is preliminary data.</text>
</comment>
<keyword evidence="8 20" id="KW-1133">Transmembrane helix</keyword>
<evidence type="ECO:0000256" key="10">
    <source>
        <dbReference type="ARBA" id="ARBA00023011"/>
    </source>
</evidence>
<feature type="region of interest" description="Disordered" evidence="19">
    <location>
        <begin position="1"/>
        <end position="71"/>
    </location>
</feature>
<keyword evidence="13" id="KW-1207">Sterol metabolism</keyword>
<dbReference type="EC" id="1.3.1.70" evidence="3"/>
<dbReference type="FunFam" id="1.20.120.1630:FF:000011">
    <property type="entry name" value="Delta(14)-sterol reductase"/>
    <property type="match status" value="1"/>
</dbReference>
<keyword evidence="6" id="KW-0521">NADP</keyword>
<keyword evidence="7" id="KW-0752">Steroid biosynthesis</keyword>
<dbReference type="GO" id="GO:0050613">
    <property type="term" value="F:Delta14-sterol reductase activity"/>
    <property type="evidence" value="ECO:0007669"/>
    <property type="project" value="UniProtKB-EC"/>
</dbReference>
<evidence type="ECO:0000256" key="3">
    <source>
        <dbReference type="ARBA" id="ARBA00012413"/>
    </source>
</evidence>
<dbReference type="Pfam" id="PF01222">
    <property type="entry name" value="ERG4_ERG24"/>
    <property type="match status" value="1"/>
</dbReference>
<evidence type="ECO:0000256" key="11">
    <source>
        <dbReference type="ARBA" id="ARBA00023098"/>
    </source>
</evidence>
<keyword evidence="22" id="KW-1185">Reference proteome</keyword>
<keyword evidence="11" id="KW-0443">Lipid metabolism</keyword>
<evidence type="ECO:0000256" key="14">
    <source>
        <dbReference type="ARBA" id="ARBA00023221"/>
    </source>
</evidence>
<dbReference type="PANTHER" id="PTHR21257">
    <property type="entry name" value="DELTA(14)-STEROL REDUCTASE"/>
    <property type="match status" value="1"/>
</dbReference>
<evidence type="ECO:0000256" key="8">
    <source>
        <dbReference type="ARBA" id="ARBA00022989"/>
    </source>
</evidence>
<feature type="transmembrane region" description="Helical" evidence="20">
    <location>
        <begin position="434"/>
        <end position="461"/>
    </location>
</feature>
<evidence type="ECO:0000256" key="18">
    <source>
        <dbReference type="ARBA" id="ARBA00069705"/>
    </source>
</evidence>
<evidence type="ECO:0000256" key="17">
    <source>
        <dbReference type="ARBA" id="ARBA00060577"/>
    </source>
</evidence>
<dbReference type="GO" id="GO:0005789">
    <property type="term" value="C:endoplasmic reticulum membrane"/>
    <property type="evidence" value="ECO:0007669"/>
    <property type="project" value="TreeGrafter"/>
</dbReference>
<dbReference type="GO" id="GO:0006696">
    <property type="term" value="P:ergosterol biosynthetic process"/>
    <property type="evidence" value="ECO:0007669"/>
    <property type="project" value="TreeGrafter"/>
</dbReference>
<evidence type="ECO:0000256" key="6">
    <source>
        <dbReference type="ARBA" id="ARBA00022857"/>
    </source>
</evidence>
<feature type="compositionally biased region" description="Basic and acidic residues" evidence="19">
    <location>
        <begin position="35"/>
        <end position="44"/>
    </location>
</feature>
<feature type="transmembrane region" description="Helical" evidence="20">
    <location>
        <begin position="138"/>
        <end position="155"/>
    </location>
</feature>
<feature type="transmembrane region" description="Helical" evidence="20">
    <location>
        <begin position="78"/>
        <end position="101"/>
    </location>
</feature>
<feature type="compositionally biased region" description="Low complexity" evidence="19">
    <location>
        <begin position="1"/>
        <end position="15"/>
    </location>
</feature>
<evidence type="ECO:0000256" key="12">
    <source>
        <dbReference type="ARBA" id="ARBA00023136"/>
    </source>
</evidence>
<reference evidence="21" key="1">
    <citation type="journal article" date="2020" name="Microb. Genom.">
        <title>Genetic diversity of clinical and environmental Mucorales isolates obtained from an investigation of mucormycosis cases among solid organ transplant recipients.</title>
        <authorList>
            <person name="Nguyen M.H."/>
            <person name="Kaul D."/>
            <person name="Muto C."/>
            <person name="Cheng S.J."/>
            <person name="Richter R.A."/>
            <person name="Bruno V.M."/>
            <person name="Liu G."/>
            <person name="Beyhan S."/>
            <person name="Sundermann A.J."/>
            <person name="Mounaud S."/>
            <person name="Pasculle A.W."/>
            <person name="Nierman W.C."/>
            <person name="Driscoll E."/>
            <person name="Cumbie R."/>
            <person name="Clancy C.J."/>
            <person name="Dupont C.L."/>
        </authorList>
    </citation>
    <scope>NUCLEOTIDE SEQUENCE</scope>
    <source>
        <strain evidence="21">GL11</strain>
    </source>
</reference>
<evidence type="ECO:0000313" key="22">
    <source>
        <dbReference type="Proteomes" id="UP000716291"/>
    </source>
</evidence>
<keyword evidence="5 20" id="KW-0812">Transmembrane</keyword>
<dbReference type="Gene3D" id="1.20.120.1630">
    <property type="match status" value="1"/>
</dbReference>
<keyword evidence="9" id="KW-0560">Oxidoreductase</keyword>
<evidence type="ECO:0000256" key="20">
    <source>
        <dbReference type="SAM" id="Phobius"/>
    </source>
</evidence>
<keyword evidence="14" id="KW-0753">Steroid metabolism</keyword>
<name>A0A9P6X967_RHIOR</name>
<evidence type="ECO:0000256" key="7">
    <source>
        <dbReference type="ARBA" id="ARBA00022955"/>
    </source>
</evidence>
<accession>A0A9P6X967</accession>
<comment type="pathway">
    <text evidence="17">Steroid biosynthesis.</text>
</comment>
<evidence type="ECO:0000256" key="15">
    <source>
        <dbReference type="ARBA" id="ARBA00030165"/>
    </source>
</evidence>
<sequence length="494" mass="56197">MNGSSSSDLQDSSLQANEQETKAPPPNRAARRLAQKKELKEKKMAKNTKSTTSRLKPRHKSSKITTQTRNPKTNNYEFGGVIGATAIMLFLPLLVILLSYACDREGGYSPFLRGYQALKAFELSHGLEQIKNWNYGSALWYLGIVCQLAIFSTVTPGEEVEGTLLRDGSRLKYKLNALATLQSFILLTVMALRGQGWTIFSWTRTHVGDIALVSIVFSFIVSLVVYIKSFFGEPLLSLGGNTGNPIYDFVVGRELNPRIGSFDSKFFTKLRPGLVMWLCLNSCFAVCQWLELGRVTYSMILVNIFQAWYILDALIHESSLLTTMDITTDGFGFLQVFGNMCWIPMISSLQTRYLLDHHVDLNVIFLVCSVVFQFLGYYISRSATSERDAFYKNPKDPKVSYLKSMDTRAGKKLIISGWWSKARHINYLGELLMSVAWCLPCGFASVVPYYYCVYVIISVIYRERRDEREGRQKYGNDWDRYCSIVKYRIIPGIY</sequence>
<evidence type="ECO:0000256" key="16">
    <source>
        <dbReference type="ARBA" id="ARBA00031227"/>
    </source>
</evidence>
<keyword evidence="4" id="KW-0444">Lipid biosynthesis</keyword>
<dbReference type="EMBL" id="JAANQT010000803">
    <property type="protein sequence ID" value="KAG1308265.1"/>
    <property type="molecule type" value="Genomic_DNA"/>
</dbReference>
<keyword evidence="12 20" id="KW-0472">Membrane</keyword>
<feature type="transmembrane region" description="Helical" evidence="20">
    <location>
        <begin position="331"/>
        <end position="349"/>
    </location>
</feature>
<keyword evidence="10" id="KW-0756">Sterol biosynthesis</keyword>
<proteinExistence type="inferred from homology"/>
<protein>
    <recommendedName>
        <fullName evidence="18">Delta(14)-sterol reductase</fullName>
        <ecNumber evidence="3">1.3.1.70</ecNumber>
    </recommendedName>
    <alternativeName>
        <fullName evidence="15">C-14 sterol reductase</fullName>
    </alternativeName>
    <alternativeName>
        <fullName evidence="16">Sterol C14-reductase</fullName>
    </alternativeName>
</protein>
<dbReference type="Proteomes" id="UP000716291">
    <property type="component" value="Unassembled WGS sequence"/>
</dbReference>
<dbReference type="PANTHER" id="PTHR21257:SF52">
    <property type="entry name" value="DELTA(14)-STEROL REDUCTASE TM7SF2"/>
    <property type="match status" value="1"/>
</dbReference>
<gene>
    <name evidence="21" type="ORF">G6F64_006172</name>
</gene>
<evidence type="ECO:0000256" key="19">
    <source>
        <dbReference type="SAM" id="MobiDB-lite"/>
    </source>
</evidence>
<dbReference type="AlphaFoldDB" id="A0A9P6X967"/>
<feature type="transmembrane region" description="Helical" evidence="20">
    <location>
        <begin position="206"/>
        <end position="227"/>
    </location>
</feature>
<dbReference type="InterPro" id="IPR001171">
    <property type="entry name" value="ERG24_DHCR-like"/>
</dbReference>
<feature type="transmembrane region" description="Helical" evidence="20">
    <location>
        <begin position="175"/>
        <end position="194"/>
    </location>
</feature>